<accession>A0A916QIN2</accession>
<dbReference type="Gene3D" id="1.10.10.10">
    <property type="entry name" value="Winged helix-like DNA-binding domain superfamily/Winged helix DNA-binding domain"/>
    <property type="match status" value="1"/>
</dbReference>
<feature type="domain" description="HTH arsR-type" evidence="5">
    <location>
        <begin position="43"/>
        <end position="138"/>
    </location>
</feature>
<dbReference type="CDD" id="cd00090">
    <property type="entry name" value="HTH_ARSR"/>
    <property type="match status" value="1"/>
</dbReference>
<dbReference type="NCBIfam" id="NF033788">
    <property type="entry name" value="HTH_metalloreg"/>
    <property type="match status" value="1"/>
</dbReference>
<dbReference type="PANTHER" id="PTHR43132">
    <property type="entry name" value="ARSENICAL RESISTANCE OPERON REPRESSOR ARSR-RELATED"/>
    <property type="match status" value="1"/>
</dbReference>
<evidence type="ECO:0000259" key="5">
    <source>
        <dbReference type="PROSITE" id="PS50987"/>
    </source>
</evidence>
<gene>
    <name evidence="6" type="primary">cadC</name>
    <name evidence="6" type="ORF">PRECH8_25520</name>
</gene>
<reference evidence="6" key="1">
    <citation type="submission" date="2020-08" db="EMBL/GenBank/DDBJ databases">
        <authorList>
            <person name="Uke A."/>
            <person name="Chhe C."/>
            <person name="Baramee S."/>
            <person name="Kosugi A."/>
        </authorList>
    </citation>
    <scope>NUCLEOTIDE SEQUENCE</scope>
    <source>
        <strain evidence="6">DA-C8</strain>
    </source>
</reference>
<dbReference type="PROSITE" id="PS00846">
    <property type="entry name" value="HTH_ARSR_1"/>
    <property type="match status" value="1"/>
</dbReference>
<evidence type="ECO:0000256" key="4">
    <source>
        <dbReference type="ARBA" id="ARBA00043263"/>
    </source>
</evidence>
<dbReference type="InterPro" id="IPR018334">
    <property type="entry name" value="ArsR_HTH"/>
</dbReference>
<dbReference type="EMBL" id="BMAQ01000039">
    <property type="protein sequence ID" value="GFR39256.1"/>
    <property type="molecule type" value="Genomic_DNA"/>
</dbReference>
<keyword evidence="1" id="KW-0805">Transcription regulation</keyword>
<proteinExistence type="predicted"/>
<protein>
    <submittedName>
        <fullName evidence="6">Transcriptional regulator</fullName>
    </submittedName>
</protein>
<dbReference type="PROSITE" id="PS50987">
    <property type="entry name" value="HTH_ARSR_2"/>
    <property type="match status" value="1"/>
</dbReference>
<dbReference type="AlphaFoldDB" id="A0A916QIN2"/>
<dbReference type="InterPro" id="IPR051011">
    <property type="entry name" value="Metal_resp_trans_reg"/>
</dbReference>
<keyword evidence="7" id="KW-1185">Reference proteome</keyword>
<keyword evidence="4" id="KW-0105">Cadmium resistance</keyword>
<keyword evidence="2" id="KW-0238">DNA-binding</keyword>
<dbReference type="Proteomes" id="UP000654993">
    <property type="component" value="Unassembled WGS sequence"/>
</dbReference>
<dbReference type="InterPro" id="IPR036388">
    <property type="entry name" value="WH-like_DNA-bd_sf"/>
</dbReference>
<sequence>MVVTVIATLITRVMHVAEAMERIDTCEIFCYNADQVKRVRERQAEHDFQEMAQMFKALSDETRLKAAYALCVEDELCVCDIANIIGSTMATASHHLRLLRNMGIAKFRKEGKLVFYSLRDERMKPLIQLASEYQKDVVK</sequence>
<dbReference type="GO" id="GO:0046686">
    <property type="term" value="P:response to cadmium ion"/>
    <property type="evidence" value="ECO:0007669"/>
    <property type="project" value="UniProtKB-KW"/>
</dbReference>
<dbReference type="SMART" id="SM00418">
    <property type="entry name" value="HTH_ARSR"/>
    <property type="match status" value="1"/>
</dbReference>
<evidence type="ECO:0000256" key="1">
    <source>
        <dbReference type="ARBA" id="ARBA00023015"/>
    </source>
</evidence>
<evidence type="ECO:0000313" key="6">
    <source>
        <dbReference type="EMBL" id="GFR39256.1"/>
    </source>
</evidence>
<organism evidence="6 7">
    <name type="scientific">Insulibacter thermoxylanivorax</name>
    <dbReference type="NCBI Taxonomy" id="2749268"/>
    <lineage>
        <taxon>Bacteria</taxon>
        <taxon>Bacillati</taxon>
        <taxon>Bacillota</taxon>
        <taxon>Bacilli</taxon>
        <taxon>Bacillales</taxon>
        <taxon>Paenibacillaceae</taxon>
        <taxon>Insulibacter</taxon>
    </lineage>
</organism>
<dbReference type="PRINTS" id="PR00778">
    <property type="entry name" value="HTHARSR"/>
</dbReference>
<evidence type="ECO:0000256" key="3">
    <source>
        <dbReference type="ARBA" id="ARBA00023163"/>
    </source>
</evidence>
<evidence type="ECO:0000313" key="7">
    <source>
        <dbReference type="Proteomes" id="UP000654993"/>
    </source>
</evidence>
<dbReference type="PANTHER" id="PTHR43132:SF6">
    <property type="entry name" value="HTH-TYPE TRANSCRIPTIONAL REPRESSOR CZRA"/>
    <property type="match status" value="1"/>
</dbReference>
<dbReference type="InterPro" id="IPR036390">
    <property type="entry name" value="WH_DNA-bd_sf"/>
</dbReference>
<dbReference type="InterPro" id="IPR001845">
    <property type="entry name" value="HTH_ArsR_DNA-bd_dom"/>
</dbReference>
<dbReference type="SUPFAM" id="SSF46785">
    <property type="entry name" value="Winged helix' DNA-binding domain"/>
    <property type="match status" value="1"/>
</dbReference>
<dbReference type="InterPro" id="IPR011991">
    <property type="entry name" value="ArsR-like_HTH"/>
</dbReference>
<dbReference type="Pfam" id="PF01022">
    <property type="entry name" value="HTH_5"/>
    <property type="match status" value="1"/>
</dbReference>
<reference evidence="6" key="2">
    <citation type="journal article" date="2021" name="Data Brief">
        <title>Draft genome sequence data of the facultative, thermophilic, xylanolytic bacterium Paenibacillus sp. strain DA-C8.</title>
        <authorList>
            <person name="Chhe C."/>
            <person name="Uke A."/>
            <person name="Baramee S."/>
            <person name="Ungkulpasvich U."/>
            <person name="Tachaapaikoon C."/>
            <person name="Pason P."/>
            <person name="Waeonukul R."/>
            <person name="Ratanakhanokchai K."/>
            <person name="Kosugi A."/>
        </authorList>
    </citation>
    <scope>NUCLEOTIDE SEQUENCE</scope>
    <source>
        <strain evidence="6">DA-C8</strain>
    </source>
</reference>
<name>A0A916QIN2_9BACL</name>
<keyword evidence="3" id="KW-0804">Transcription</keyword>
<dbReference type="GO" id="GO:0003700">
    <property type="term" value="F:DNA-binding transcription factor activity"/>
    <property type="evidence" value="ECO:0007669"/>
    <property type="project" value="InterPro"/>
</dbReference>
<evidence type="ECO:0000256" key="2">
    <source>
        <dbReference type="ARBA" id="ARBA00023125"/>
    </source>
</evidence>
<comment type="caution">
    <text evidence="6">The sequence shown here is derived from an EMBL/GenBank/DDBJ whole genome shotgun (WGS) entry which is preliminary data.</text>
</comment>
<dbReference type="GO" id="GO:0003677">
    <property type="term" value="F:DNA binding"/>
    <property type="evidence" value="ECO:0007669"/>
    <property type="project" value="UniProtKB-KW"/>
</dbReference>